<feature type="non-terminal residue" evidence="1">
    <location>
        <position position="132"/>
    </location>
</feature>
<name>A0A401TTB5_CHIPU</name>
<dbReference type="EMBL" id="BEZZ01171334">
    <property type="protein sequence ID" value="GCC45875.1"/>
    <property type="molecule type" value="Genomic_DNA"/>
</dbReference>
<proteinExistence type="predicted"/>
<reference evidence="1 2" key="1">
    <citation type="journal article" date="2018" name="Nat. Ecol. Evol.">
        <title>Shark genomes provide insights into elasmobranch evolution and the origin of vertebrates.</title>
        <authorList>
            <person name="Hara Y"/>
            <person name="Yamaguchi K"/>
            <person name="Onimaru K"/>
            <person name="Kadota M"/>
            <person name="Koyanagi M"/>
            <person name="Keeley SD"/>
            <person name="Tatsumi K"/>
            <person name="Tanaka K"/>
            <person name="Motone F"/>
            <person name="Kageyama Y"/>
            <person name="Nozu R"/>
            <person name="Adachi N"/>
            <person name="Nishimura O"/>
            <person name="Nakagawa R"/>
            <person name="Tanegashima C"/>
            <person name="Kiyatake I"/>
            <person name="Matsumoto R"/>
            <person name="Murakumo K"/>
            <person name="Nishida K"/>
            <person name="Terakita A"/>
            <person name="Kuratani S"/>
            <person name="Sato K"/>
            <person name="Hyodo S Kuraku.S."/>
        </authorList>
    </citation>
    <scope>NUCLEOTIDE SEQUENCE [LARGE SCALE GENOMIC DNA]</scope>
</reference>
<dbReference type="AlphaFoldDB" id="A0A401TTB5"/>
<evidence type="ECO:0000313" key="1">
    <source>
        <dbReference type="EMBL" id="GCC45875.1"/>
    </source>
</evidence>
<gene>
    <name evidence="1" type="ORF">chiPu_0029973</name>
</gene>
<organism evidence="1 2">
    <name type="scientific">Chiloscyllium punctatum</name>
    <name type="common">Brownbanded bambooshark</name>
    <name type="synonym">Hemiscyllium punctatum</name>
    <dbReference type="NCBI Taxonomy" id="137246"/>
    <lineage>
        <taxon>Eukaryota</taxon>
        <taxon>Metazoa</taxon>
        <taxon>Chordata</taxon>
        <taxon>Craniata</taxon>
        <taxon>Vertebrata</taxon>
        <taxon>Chondrichthyes</taxon>
        <taxon>Elasmobranchii</taxon>
        <taxon>Galeomorphii</taxon>
        <taxon>Galeoidea</taxon>
        <taxon>Orectolobiformes</taxon>
        <taxon>Hemiscylliidae</taxon>
        <taxon>Chiloscyllium</taxon>
    </lineage>
</organism>
<sequence length="132" mass="13492">MARPGVTRGLPSPVRAILCLDTWPLRIPGPDAGPGLAASPCLALLLPEEGGGPSREVGAVPGRVSPLGGQGLVCGGLQGQALEAAGVTALLVGRGQYRAREGPNGLRRRVWGSRGHGRVGNFRLTPTSNAFL</sequence>
<comment type="caution">
    <text evidence="1">The sequence shown here is derived from an EMBL/GenBank/DDBJ whole genome shotgun (WGS) entry which is preliminary data.</text>
</comment>
<protein>
    <submittedName>
        <fullName evidence="1">Uncharacterized protein</fullName>
    </submittedName>
</protein>
<keyword evidence="2" id="KW-1185">Reference proteome</keyword>
<evidence type="ECO:0000313" key="2">
    <source>
        <dbReference type="Proteomes" id="UP000287033"/>
    </source>
</evidence>
<accession>A0A401TTB5</accession>
<dbReference type="Proteomes" id="UP000287033">
    <property type="component" value="Unassembled WGS sequence"/>
</dbReference>